<keyword evidence="1" id="KW-0472">Membrane</keyword>
<reference evidence="2 3" key="1">
    <citation type="journal article" date="2017" name="DNA Res.">
        <title>Complete genome sequence and expression profile of the commercial lytic enzyme producer Lysobacter enzymogenes M497-1.</title>
        <authorList>
            <person name="Takami H."/>
            <person name="Toyoda A."/>
            <person name="Uchiyama I."/>
            <person name="Itoh T."/>
            <person name="Takaki Y."/>
            <person name="Arai W."/>
            <person name="Nishi S."/>
            <person name="Kawai M."/>
            <person name="Shinya K."/>
            <person name="Ikeda H."/>
        </authorList>
    </citation>
    <scope>NUCLEOTIDE SEQUENCE [LARGE SCALE GENOMIC DNA]</scope>
    <source>
        <strain evidence="2 3">M497-1</strain>
    </source>
</reference>
<accession>A0AAU9AFK0</accession>
<evidence type="ECO:0000256" key="1">
    <source>
        <dbReference type="SAM" id="Phobius"/>
    </source>
</evidence>
<keyword evidence="1" id="KW-0812">Transmembrane</keyword>
<proteinExistence type="predicted"/>
<dbReference type="KEGG" id="lem:LEN_0847"/>
<dbReference type="AlphaFoldDB" id="A0AAU9AFK0"/>
<keyword evidence="1" id="KW-1133">Transmembrane helix</keyword>
<dbReference type="EMBL" id="AP014940">
    <property type="protein sequence ID" value="BAV96334.1"/>
    <property type="molecule type" value="Genomic_DNA"/>
</dbReference>
<evidence type="ECO:0000313" key="3">
    <source>
        <dbReference type="Proteomes" id="UP000218824"/>
    </source>
</evidence>
<feature type="transmembrane region" description="Helical" evidence="1">
    <location>
        <begin position="38"/>
        <end position="57"/>
    </location>
</feature>
<protein>
    <submittedName>
        <fullName evidence="2">Uncharacterized protein</fullName>
    </submittedName>
</protein>
<sequence length="94" mass="9496">MTQSALAARTRAYSAGVAGALVSSAAIGGSRMKRKSQAWLAAFALAAFGFGFGVQAASSAPPDKALCSIKVCQDRCGGLPGWNPGNGQPCRCCD</sequence>
<dbReference type="Proteomes" id="UP000218824">
    <property type="component" value="Chromosome"/>
</dbReference>
<evidence type="ECO:0000313" key="2">
    <source>
        <dbReference type="EMBL" id="BAV96334.1"/>
    </source>
</evidence>
<gene>
    <name evidence="2" type="ORF">LEN_0847</name>
</gene>
<organism evidence="2 3">
    <name type="scientific">Lysobacter enzymogenes</name>
    <dbReference type="NCBI Taxonomy" id="69"/>
    <lineage>
        <taxon>Bacteria</taxon>
        <taxon>Pseudomonadati</taxon>
        <taxon>Pseudomonadota</taxon>
        <taxon>Gammaproteobacteria</taxon>
        <taxon>Lysobacterales</taxon>
        <taxon>Lysobacteraceae</taxon>
        <taxon>Lysobacter</taxon>
    </lineage>
</organism>
<name>A0AAU9AFK0_LYSEN</name>